<reference evidence="1" key="1">
    <citation type="submission" date="2018-10" db="EMBL/GenBank/DDBJ databases">
        <title>Hidden diversity of soil giant viruses.</title>
        <authorList>
            <person name="Schulz F."/>
            <person name="Alteio L."/>
            <person name="Goudeau D."/>
            <person name="Ryan E.M."/>
            <person name="Malmstrom R.R."/>
            <person name="Blanchard J."/>
            <person name="Woyke T."/>
        </authorList>
    </citation>
    <scope>NUCLEOTIDE SEQUENCE</scope>
    <source>
        <strain evidence="1">FNV1</strain>
    </source>
</reference>
<dbReference type="EMBL" id="MK072139">
    <property type="protein sequence ID" value="AYV79319.1"/>
    <property type="molecule type" value="Genomic_DNA"/>
</dbReference>
<sequence length="114" mass="13555">MSYTVTDVPLKKLHWLFQGKQKCEHHKFSDGTEFMMYTITKHKKETSFIFDPEDFDVVDGREWRSIKNGKVIYYFGNRAIKHLIGVFRDKHYPGQFISQKQIGLDYRKSNFVVG</sequence>
<name>A0A3G5A1E3_9VIRU</name>
<evidence type="ECO:0000313" key="1">
    <source>
        <dbReference type="EMBL" id="AYV79319.1"/>
    </source>
</evidence>
<protein>
    <submittedName>
        <fullName evidence="1">Uncharacterized protein</fullName>
    </submittedName>
</protein>
<proteinExistence type="predicted"/>
<gene>
    <name evidence="1" type="ORF">Faunusvirus8_36</name>
</gene>
<accession>A0A3G5A1E3</accession>
<organism evidence="1">
    <name type="scientific">Faunusvirus sp</name>
    <dbReference type="NCBI Taxonomy" id="2487766"/>
    <lineage>
        <taxon>Viruses</taxon>
        <taxon>Varidnaviria</taxon>
        <taxon>Bamfordvirae</taxon>
        <taxon>Nucleocytoviricota</taxon>
        <taxon>Megaviricetes</taxon>
        <taxon>Imitervirales</taxon>
        <taxon>Mimiviridae</taxon>
    </lineage>
</organism>